<dbReference type="Proteomes" id="UP000054721">
    <property type="component" value="Unassembled WGS sequence"/>
</dbReference>
<evidence type="ECO:0000313" key="2">
    <source>
        <dbReference type="Proteomes" id="UP000054721"/>
    </source>
</evidence>
<comment type="caution">
    <text evidence="1">The sequence shown here is derived from an EMBL/GenBank/DDBJ whole genome shotgun (WGS) entry which is preliminary data.</text>
</comment>
<keyword evidence="2" id="KW-1185">Reference proteome</keyword>
<evidence type="ECO:0000313" key="1">
    <source>
        <dbReference type="EMBL" id="KRZ62499.1"/>
    </source>
</evidence>
<name>A0A0V1LSN4_9BILA</name>
<dbReference type="OrthoDB" id="5917881at2759"/>
<dbReference type="AlphaFoldDB" id="A0A0V1LSN4"/>
<organism evidence="1 2">
    <name type="scientific">Trichinella nativa</name>
    <dbReference type="NCBI Taxonomy" id="6335"/>
    <lineage>
        <taxon>Eukaryota</taxon>
        <taxon>Metazoa</taxon>
        <taxon>Ecdysozoa</taxon>
        <taxon>Nematoda</taxon>
        <taxon>Enoplea</taxon>
        <taxon>Dorylaimia</taxon>
        <taxon>Trichinellida</taxon>
        <taxon>Trichinellidae</taxon>
        <taxon>Trichinella</taxon>
    </lineage>
</organism>
<accession>A0A0V1LSN4</accession>
<reference evidence="1 2" key="1">
    <citation type="submission" date="2015-05" db="EMBL/GenBank/DDBJ databases">
        <title>Evolution of Trichinella species and genotypes.</title>
        <authorList>
            <person name="Korhonen P.K."/>
            <person name="Edoardo P."/>
            <person name="Giuseppe L.R."/>
            <person name="Gasser R.B."/>
        </authorList>
    </citation>
    <scope>NUCLEOTIDE SEQUENCE [LARGE SCALE GENOMIC DNA]</scope>
    <source>
        <strain evidence="1">ISS10</strain>
    </source>
</reference>
<proteinExistence type="predicted"/>
<protein>
    <submittedName>
        <fullName evidence="1">Uncharacterized protein</fullName>
    </submittedName>
</protein>
<gene>
    <name evidence="1" type="ORF">T02_16150</name>
</gene>
<dbReference type="EMBL" id="JYDW01000008">
    <property type="protein sequence ID" value="KRZ62499.1"/>
    <property type="molecule type" value="Genomic_DNA"/>
</dbReference>
<sequence length="94" mass="10340">MQRANKSGRPLINDFYDSSSIGVIVFLLSLNLHDKRSNKLGIIGCETQLLSGQDCDLKYQPMAVFFPVFTTVTALATSIPNVQAMQCVDCQPTN</sequence>